<dbReference type="AlphaFoldDB" id="A0A9I9E6V2"/>
<reference evidence="1" key="1">
    <citation type="submission" date="2023-03" db="UniProtKB">
        <authorList>
            <consortium name="EnsemblPlants"/>
        </authorList>
    </citation>
    <scope>IDENTIFICATION</scope>
</reference>
<sequence length="228" mass="25678">MSFASNVVDLRCFANEQPNVVIDSTNSSARSTSISSTSGSNLSDGSIWLTNLPILLLLRILLQGILELELGRVGPIILASGFHELNFKSFTIVYSTHAYVSVCYFSDWGTILLDNLCDRLVNCINVLSSITERANLIIVPNRHLSIAKGVLRVFYDDEYCVCTIHLLSNLKLHFKDPLHDKYFFSCAFVYTVNEIEEHMMCMESVSPNIKDYLISIGFKKSSRAYSRK</sequence>
<protein>
    <submittedName>
        <fullName evidence="1">Uncharacterized protein</fullName>
    </submittedName>
</protein>
<accession>A0A9I9E6V2</accession>
<evidence type="ECO:0000313" key="1">
    <source>
        <dbReference type="EnsemblPlants" id="MELO3C029600.2.1"/>
    </source>
</evidence>
<organism evidence="1">
    <name type="scientific">Cucumis melo</name>
    <name type="common">Muskmelon</name>
    <dbReference type="NCBI Taxonomy" id="3656"/>
    <lineage>
        <taxon>Eukaryota</taxon>
        <taxon>Viridiplantae</taxon>
        <taxon>Streptophyta</taxon>
        <taxon>Embryophyta</taxon>
        <taxon>Tracheophyta</taxon>
        <taxon>Spermatophyta</taxon>
        <taxon>Magnoliopsida</taxon>
        <taxon>eudicotyledons</taxon>
        <taxon>Gunneridae</taxon>
        <taxon>Pentapetalae</taxon>
        <taxon>rosids</taxon>
        <taxon>fabids</taxon>
        <taxon>Cucurbitales</taxon>
        <taxon>Cucurbitaceae</taxon>
        <taxon>Benincaseae</taxon>
        <taxon>Cucumis</taxon>
    </lineage>
</organism>
<name>A0A9I9E6V2_CUCME</name>
<dbReference type="EnsemblPlants" id="MELO3C029600.2.1">
    <property type="protein sequence ID" value="MELO3C029600.2.1"/>
    <property type="gene ID" value="MELO3C029600.2"/>
</dbReference>
<dbReference type="Gramene" id="MELO3C029600.2.1">
    <property type="protein sequence ID" value="MELO3C029600.2.1"/>
    <property type="gene ID" value="MELO3C029600.2"/>
</dbReference>
<proteinExistence type="predicted"/>